<protein>
    <submittedName>
        <fullName evidence="4">Putative tyrosine-protein kinase</fullName>
    </submittedName>
</protein>
<name>A0A2G8KMP7_STIJA</name>
<evidence type="ECO:0000259" key="3">
    <source>
        <dbReference type="PROSITE" id="PS50011"/>
    </source>
</evidence>
<reference evidence="4 5" key="1">
    <citation type="journal article" date="2017" name="PLoS Biol.">
        <title>The sea cucumber genome provides insights into morphological evolution and visceral regeneration.</title>
        <authorList>
            <person name="Zhang X."/>
            <person name="Sun L."/>
            <person name="Yuan J."/>
            <person name="Sun Y."/>
            <person name="Gao Y."/>
            <person name="Zhang L."/>
            <person name="Li S."/>
            <person name="Dai H."/>
            <person name="Hamel J.F."/>
            <person name="Liu C."/>
            <person name="Yu Y."/>
            <person name="Liu S."/>
            <person name="Lin W."/>
            <person name="Guo K."/>
            <person name="Jin S."/>
            <person name="Xu P."/>
            <person name="Storey K.B."/>
            <person name="Huan P."/>
            <person name="Zhang T."/>
            <person name="Zhou Y."/>
            <person name="Zhang J."/>
            <person name="Lin C."/>
            <person name="Li X."/>
            <person name="Xing L."/>
            <person name="Huo D."/>
            <person name="Sun M."/>
            <person name="Wang L."/>
            <person name="Mercier A."/>
            <person name="Li F."/>
            <person name="Yang H."/>
            <person name="Xiang J."/>
        </authorList>
    </citation>
    <scope>NUCLEOTIDE SEQUENCE [LARGE SCALE GENOMIC DNA]</scope>
    <source>
        <strain evidence="4">Shaxun</strain>
        <tissue evidence="4">Muscle</tissue>
    </source>
</reference>
<keyword evidence="4" id="KW-0418">Kinase</keyword>
<accession>A0A2G8KMP7</accession>
<dbReference type="InterPro" id="IPR000719">
    <property type="entry name" value="Prot_kinase_dom"/>
</dbReference>
<dbReference type="OrthoDB" id="5979581at2759"/>
<feature type="non-terminal residue" evidence="4">
    <location>
        <position position="1"/>
    </location>
</feature>
<evidence type="ECO:0000313" key="4">
    <source>
        <dbReference type="EMBL" id="PIK49289.1"/>
    </source>
</evidence>
<keyword evidence="2" id="KW-0067">ATP-binding</keyword>
<evidence type="ECO:0000313" key="5">
    <source>
        <dbReference type="Proteomes" id="UP000230750"/>
    </source>
</evidence>
<dbReference type="InterPro" id="IPR050198">
    <property type="entry name" value="Non-receptor_tyrosine_kinases"/>
</dbReference>
<dbReference type="SUPFAM" id="SSF56112">
    <property type="entry name" value="Protein kinase-like (PK-like)"/>
    <property type="match status" value="1"/>
</dbReference>
<dbReference type="PANTHER" id="PTHR24418">
    <property type="entry name" value="TYROSINE-PROTEIN KINASE"/>
    <property type="match status" value="1"/>
</dbReference>
<dbReference type="InterPro" id="IPR001245">
    <property type="entry name" value="Ser-Thr/Tyr_kinase_cat_dom"/>
</dbReference>
<proteinExistence type="predicted"/>
<dbReference type="STRING" id="307972.A0A2G8KMP7"/>
<sequence>LPDLPKIPSEANISDISNESEHYYITKDQGPTPSRMFTEKDIFHLVNLKLDQWQRRWMGTIEASKGTKKCVVLTTFTDKVLQRKDIHWDEFVKRTLDLPSARYLVNIEGIGIIKAKLHLIQEHYACETLNLWIGNVFRQEQLKDTVYLSEVMSLIAGILEGLNLIHSYGFLHPGLSSKKILLVDKGLCKIYDFCLSKDAPNMTSFKKSKMPPSLNHFPPETLHRNEYSRPSDVWSAAGVIWEILAGTLPFSYAQDGTTFENQIDAPPESQIILYEQLKNKLLYQCWHLVCPRRPTIRELRESYQVIFESLRDDTYEIPRIDLYTSMATGTQDGKEETEVYTDTYAAVS</sequence>
<comment type="caution">
    <text evidence="4">The sequence shown here is derived from an EMBL/GenBank/DDBJ whole genome shotgun (WGS) entry which is preliminary data.</text>
</comment>
<feature type="domain" description="Protein kinase" evidence="3">
    <location>
        <begin position="1"/>
        <end position="306"/>
    </location>
</feature>
<dbReference type="GO" id="GO:0005524">
    <property type="term" value="F:ATP binding"/>
    <property type="evidence" value="ECO:0007669"/>
    <property type="project" value="UniProtKB-KW"/>
</dbReference>
<gene>
    <name evidence="4" type="ORF">BSL78_13854</name>
</gene>
<dbReference type="AlphaFoldDB" id="A0A2G8KMP7"/>
<dbReference type="GO" id="GO:0004672">
    <property type="term" value="F:protein kinase activity"/>
    <property type="evidence" value="ECO:0007669"/>
    <property type="project" value="InterPro"/>
</dbReference>
<evidence type="ECO:0000256" key="2">
    <source>
        <dbReference type="ARBA" id="ARBA00022840"/>
    </source>
</evidence>
<keyword evidence="1" id="KW-0547">Nucleotide-binding</keyword>
<dbReference type="EMBL" id="MRZV01000473">
    <property type="protein sequence ID" value="PIK49289.1"/>
    <property type="molecule type" value="Genomic_DNA"/>
</dbReference>
<dbReference type="Proteomes" id="UP000230750">
    <property type="component" value="Unassembled WGS sequence"/>
</dbReference>
<evidence type="ECO:0000256" key="1">
    <source>
        <dbReference type="ARBA" id="ARBA00022741"/>
    </source>
</evidence>
<organism evidence="4 5">
    <name type="scientific">Stichopus japonicus</name>
    <name type="common">Sea cucumber</name>
    <dbReference type="NCBI Taxonomy" id="307972"/>
    <lineage>
        <taxon>Eukaryota</taxon>
        <taxon>Metazoa</taxon>
        <taxon>Echinodermata</taxon>
        <taxon>Eleutherozoa</taxon>
        <taxon>Echinozoa</taxon>
        <taxon>Holothuroidea</taxon>
        <taxon>Aspidochirotacea</taxon>
        <taxon>Aspidochirotida</taxon>
        <taxon>Stichopodidae</taxon>
        <taxon>Apostichopus</taxon>
    </lineage>
</organism>
<dbReference type="Gene3D" id="1.10.510.10">
    <property type="entry name" value="Transferase(Phosphotransferase) domain 1"/>
    <property type="match status" value="1"/>
</dbReference>
<keyword evidence="5" id="KW-1185">Reference proteome</keyword>
<dbReference type="Pfam" id="PF07714">
    <property type="entry name" value="PK_Tyr_Ser-Thr"/>
    <property type="match status" value="1"/>
</dbReference>
<dbReference type="InterPro" id="IPR011009">
    <property type="entry name" value="Kinase-like_dom_sf"/>
</dbReference>
<dbReference type="PROSITE" id="PS50011">
    <property type="entry name" value="PROTEIN_KINASE_DOM"/>
    <property type="match status" value="1"/>
</dbReference>
<keyword evidence="4" id="KW-0808">Transferase</keyword>